<keyword evidence="3" id="KW-0540">Nuclease</keyword>
<dbReference type="GO" id="GO:0071035">
    <property type="term" value="P:nuclear polyadenylation-dependent rRNA catabolic process"/>
    <property type="evidence" value="ECO:0007669"/>
    <property type="project" value="TreeGrafter"/>
</dbReference>
<dbReference type="GO" id="GO:0003727">
    <property type="term" value="F:single-stranded RNA binding"/>
    <property type="evidence" value="ECO:0007669"/>
    <property type="project" value="TreeGrafter"/>
</dbReference>
<dbReference type="Gene3D" id="1.10.150.80">
    <property type="entry name" value="HRDC domain"/>
    <property type="match status" value="1"/>
</dbReference>
<feature type="compositionally biased region" description="Basic residues" evidence="9">
    <location>
        <begin position="781"/>
        <end position="791"/>
    </location>
</feature>
<dbReference type="InterPro" id="IPR012588">
    <property type="entry name" value="Exosome-assoc_fac_Rrp6_N"/>
</dbReference>
<dbReference type="InterPro" id="IPR045092">
    <property type="entry name" value="Rrp6-like"/>
</dbReference>
<keyword evidence="7" id="KW-0539">Nucleus</keyword>
<dbReference type="GO" id="GO:0071037">
    <property type="term" value="P:nuclear polyadenylation-dependent snRNA catabolic process"/>
    <property type="evidence" value="ECO:0007669"/>
    <property type="project" value="TreeGrafter"/>
</dbReference>
<feature type="compositionally biased region" description="Acidic residues" evidence="9">
    <location>
        <begin position="812"/>
        <end position="825"/>
    </location>
</feature>
<sequence length="885" mass="97493">MEPPDKATATAFTLLQSTLKPALLSTTRATNALLAADLPFHRSLDPTISESLDEQNARLLQLAGRVLGNVEAGAEVVSAPAPSASSSSLSSNAKNKKGPSSSGKLGGGAAFKLEDGDDLDVHWKRVVDVFDSLLERADGALDEYSGSLRRGAAKANVIASGVEATNAVTTPATAAASAKAKWPKVLNILKPQRAFANVPLNDETGPFKPLLTYKPHAKVGLEESVKLKKDVDGTLKYQHPYQTEIDNYKFPPSLYMKTEPIPYLPYETTTATLVDTPEALAEMVAELKTAKEIAIDLEHHDSRTYIGIVCLMQISTRDKDWIVDTLKPWRRQLESLNEVFADPNILKVLHGSAMDMIWLQRDFGVYVVGMFDTGCAATVLKYPGRGLAYLLDRFVQFKAQKQHQLADWRVRPLGQDLFDYARADTHFLLYIYDCMRNELIETSNLSDPIGEGDLLQKVLEGSKELQLQRYEVPSYDAENGMGPMGWYKQLYKSPALFSKEQYAVFKALHQWRDNVARQEDDSIHFVMSNHAMMSLAREMPESPEKLVSATSAQTAAMKQRRKELVSLIVAAKANGESGPEMRDEMRKLDAIANEARYAERMANGKPAIVPFIPPPPPAPRSKTSVQKANSTSTPTIPRKRPALEEAVAPRAESSTFWGALLNGGQKRNATVDVRLNLPLPELTAEIFAVSSAQTLATSSPVADAGARAEHVYVPAAKRSAPEMDDVFVIRDMGGRSKKRKIADIEAAQIPTPFKKPSTEIDHNADELPLETPIDDDEKALRRARRKEKKAAKAAAKLMNGTPASSSKIKGEDGEEDEEQEAEPAFDYENAPSVYHAQNSRENREKRRKNGKPDRGIDPYKKQLDGPRGLPRAHKEKAGRSGTFKG</sequence>
<dbReference type="InterPro" id="IPR002562">
    <property type="entry name" value="3'-5'_exonuclease_dom"/>
</dbReference>
<dbReference type="Pfam" id="PF01612">
    <property type="entry name" value="DNA_pol_A_exo1"/>
    <property type="match status" value="1"/>
</dbReference>
<evidence type="ECO:0000259" key="10">
    <source>
        <dbReference type="PROSITE" id="PS50967"/>
    </source>
</evidence>
<accession>A0A9P4U253</accession>
<dbReference type="SMART" id="SM00341">
    <property type="entry name" value="HRDC"/>
    <property type="match status" value="1"/>
</dbReference>
<dbReference type="GO" id="GO:0071036">
    <property type="term" value="P:nuclear polyadenylation-dependent snoRNA catabolic process"/>
    <property type="evidence" value="ECO:0007669"/>
    <property type="project" value="TreeGrafter"/>
</dbReference>
<feature type="domain" description="HRDC" evidence="10">
    <location>
        <begin position="498"/>
        <end position="578"/>
    </location>
</feature>
<dbReference type="PROSITE" id="PS50967">
    <property type="entry name" value="HRDC"/>
    <property type="match status" value="1"/>
</dbReference>
<dbReference type="FunFam" id="3.30.420.10:FF:000059">
    <property type="entry name" value="Exosome complex exonuclease Rrp6"/>
    <property type="match status" value="1"/>
</dbReference>
<dbReference type="PANTHER" id="PTHR12124:SF47">
    <property type="entry name" value="EXOSOME COMPONENT 10"/>
    <property type="match status" value="1"/>
</dbReference>
<dbReference type="SUPFAM" id="SSF47819">
    <property type="entry name" value="HRDC-like"/>
    <property type="match status" value="1"/>
</dbReference>
<dbReference type="Pfam" id="PF00570">
    <property type="entry name" value="HRDC"/>
    <property type="match status" value="1"/>
</dbReference>
<dbReference type="CDD" id="cd06147">
    <property type="entry name" value="Rrp6p_like_exo"/>
    <property type="match status" value="1"/>
</dbReference>
<dbReference type="InterPro" id="IPR010997">
    <property type="entry name" value="HRDC-like_sf"/>
</dbReference>
<proteinExistence type="inferred from homology"/>
<keyword evidence="4" id="KW-0378">Hydrolase</keyword>
<dbReference type="InterPro" id="IPR012337">
    <property type="entry name" value="RNaseH-like_sf"/>
</dbReference>
<comment type="caution">
    <text evidence="11">The sequence shown here is derived from an EMBL/GenBank/DDBJ whole genome shotgun (WGS) entry which is preliminary data.</text>
</comment>
<dbReference type="GO" id="GO:0000176">
    <property type="term" value="C:nuclear exosome (RNase complex)"/>
    <property type="evidence" value="ECO:0007669"/>
    <property type="project" value="InterPro"/>
</dbReference>
<dbReference type="InterPro" id="IPR002121">
    <property type="entry name" value="HRDC_dom"/>
</dbReference>
<keyword evidence="6" id="KW-0269">Exonuclease</keyword>
<feature type="compositionally biased region" description="Basic and acidic residues" evidence="9">
    <location>
        <begin position="838"/>
        <end position="864"/>
    </location>
</feature>
<evidence type="ECO:0000256" key="5">
    <source>
        <dbReference type="ARBA" id="ARBA00022835"/>
    </source>
</evidence>
<dbReference type="GO" id="GO:0071040">
    <property type="term" value="P:nuclear polyadenylation-dependent antisense transcript catabolic process"/>
    <property type="evidence" value="ECO:0007669"/>
    <property type="project" value="TreeGrafter"/>
</dbReference>
<evidence type="ECO:0000256" key="9">
    <source>
        <dbReference type="SAM" id="MobiDB-lite"/>
    </source>
</evidence>
<feature type="region of interest" description="Disordered" evidence="9">
    <location>
        <begin position="745"/>
        <end position="885"/>
    </location>
</feature>
<keyword evidence="2" id="KW-0698">rRNA processing</keyword>
<dbReference type="GO" id="GO:0071039">
    <property type="term" value="P:nuclear polyadenylation-dependent CUT catabolic process"/>
    <property type="evidence" value="ECO:0007669"/>
    <property type="project" value="TreeGrafter"/>
</dbReference>
<keyword evidence="5" id="KW-0271">Exosome</keyword>
<dbReference type="SUPFAM" id="SSF53098">
    <property type="entry name" value="Ribonuclease H-like"/>
    <property type="match status" value="1"/>
</dbReference>
<dbReference type="PANTHER" id="PTHR12124">
    <property type="entry name" value="POLYMYOSITIS/SCLERODERMA AUTOANTIGEN-RELATED"/>
    <property type="match status" value="1"/>
</dbReference>
<dbReference type="GO" id="GO:0071044">
    <property type="term" value="P:histone mRNA catabolic process"/>
    <property type="evidence" value="ECO:0007669"/>
    <property type="project" value="TreeGrafter"/>
</dbReference>
<comment type="subcellular location">
    <subcellularLocation>
        <location evidence="1">Nucleus</location>
    </subcellularLocation>
</comment>
<dbReference type="Pfam" id="PF08066">
    <property type="entry name" value="PMC2NT"/>
    <property type="match status" value="1"/>
</dbReference>
<evidence type="ECO:0000256" key="7">
    <source>
        <dbReference type="ARBA" id="ARBA00023242"/>
    </source>
</evidence>
<evidence type="ECO:0000313" key="11">
    <source>
        <dbReference type="EMBL" id="KAF2433658.1"/>
    </source>
</evidence>
<evidence type="ECO:0000256" key="6">
    <source>
        <dbReference type="ARBA" id="ARBA00022839"/>
    </source>
</evidence>
<dbReference type="FunFam" id="1.10.150.80:FF:000001">
    <property type="entry name" value="Putative exosome component 10"/>
    <property type="match status" value="1"/>
</dbReference>
<feature type="compositionally biased region" description="Low complexity" evidence="9">
    <location>
        <begin position="79"/>
        <end position="103"/>
    </location>
</feature>
<dbReference type="SMART" id="SM00474">
    <property type="entry name" value="35EXOc"/>
    <property type="match status" value="1"/>
</dbReference>
<organism evidence="11 12">
    <name type="scientific">Tothia fuscella</name>
    <dbReference type="NCBI Taxonomy" id="1048955"/>
    <lineage>
        <taxon>Eukaryota</taxon>
        <taxon>Fungi</taxon>
        <taxon>Dikarya</taxon>
        <taxon>Ascomycota</taxon>
        <taxon>Pezizomycotina</taxon>
        <taxon>Dothideomycetes</taxon>
        <taxon>Pleosporomycetidae</taxon>
        <taxon>Venturiales</taxon>
        <taxon>Cylindrosympodiaceae</taxon>
        <taxon>Tothia</taxon>
    </lineage>
</organism>
<evidence type="ECO:0000256" key="1">
    <source>
        <dbReference type="ARBA" id="ARBA00004123"/>
    </source>
</evidence>
<dbReference type="OrthoDB" id="2250022at2759"/>
<dbReference type="Proteomes" id="UP000800235">
    <property type="component" value="Unassembled WGS sequence"/>
</dbReference>
<dbReference type="GO" id="GO:0071051">
    <property type="term" value="P:poly(A)-dependent snoRNA 3'-end processing"/>
    <property type="evidence" value="ECO:0007669"/>
    <property type="project" value="TreeGrafter"/>
</dbReference>
<feature type="region of interest" description="Disordered" evidence="9">
    <location>
        <begin position="614"/>
        <end position="637"/>
    </location>
</feature>
<evidence type="ECO:0000256" key="8">
    <source>
        <dbReference type="ARBA" id="ARBA00043957"/>
    </source>
</evidence>
<evidence type="ECO:0000256" key="4">
    <source>
        <dbReference type="ARBA" id="ARBA00022801"/>
    </source>
</evidence>
<dbReference type="InterPro" id="IPR036397">
    <property type="entry name" value="RNaseH_sf"/>
</dbReference>
<feature type="region of interest" description="Disordered" evidence="9">
    <location>
        <begin position="79"/>
        <end position="107"/>
    </location>
</feature>
<keyword evidence="12" id="KW-1185">Reference proteome</keyword>
<name>A0A9P4U253_9PEZI</name>
<dbReference type="InterPro" id="IPR049559">
    <property type="entry name" value="Rrp6p-like_exo"/>
</dbReference>
<dbReference type="GO" id="GO:0000467">
    <property type="term" value="P:exonucleolytic trimming to generate mature 3'-end of 5.8S rRNA from tricistronic rRNA transcript (SSU-rRNA, 5.8S rRNA, LSU-rRNA)"/>
    <property type="evidence" value="ECO:0007669"/>
    <property type="project" value="InterPro"/>
</dbReference>
<dbReference type="AlphaFoldDB" id="A0A9P4U253"/>
<dbReference type="GO" id="GO:0005730">
    <property type="term" value="C:nucleolus"/>
    <property type="evidence" value="ECO:0007669"/>
    <property type="project" value="TreeGrafter"/>
</dbReference>
<dbReference type="EMBL" id="MU007019">
    <property type="protein sequence ID" value="KAF2433658.1"/>
    <property type="molecule type" value="Genomic_DNA"/>
</dbReference>
<dbReference type="Gene3D" id="3.30.420.10">
    <property type="entry name" value="Ribonuclease H-like superfamily/Ribonuclease H"/>
    <property type="match status" value="1"/>
</dbReference>
<evidence type="ECO:0000256" key="2">
    <source>
        <dbReference type="ARBA" id="ARBA00022552"/>
    </source>
</evidence>
<dbReference type="GO" id="GO:0071038">
    <property type="term" value="P:TRAMP-dependent tRNA surveillance pathway"/>
    <property type="evidence" value="ECO:0007669"/>
    <property type="project" value="TreeGrafter"/>
</dbReference>
<evidence type="ECO:0000256" key="3">
    <source>
        <dbReference type="ARBA" id="ARBA00022722"/>
    </source>
</evidence>
<evidence type="ECO:0000313" key="12">
    <source>
        <dbReference type="Proteomes" id="UP000800235"/>
    </source>
</evidence>
<reference evidence="11" key="1">
    <citation type="journal article" date="2020" name="Stud. Mycol.">
        <title>101 Dothideomycetes genomes: a test case for predicting lifestyles and emergence of pathogens.</title>
        <authorList>
            <person name="Haridas S."/>
            <person name="Albert R."/>
            <person name="Binder M."/>
            <person name="Bloem J."/>
            <person name="Labutti K."/>
            <person name="Salamov A."/>
            <person name="Andreopoulos B."/>
            <person name="Baker S."/>
            <person name="Barry K."/>
            <person name="Bills G."/>
            <person name="Bluhm B."/>
            <person name="Cannon C."/>
            <person name="Castanera R."/>
            <person name="Culley D."/>
            <person name="Daum C."/>
            <person name="Ezra D."/>
            <person name="Gonzalez J."/>
            <person name="Henrissat B."/>
            <person name="Kuo A."/>
            <person name="Liang C."/>
            <person name="Lipzen A."/>
            <person name="Lutzoni F."/>
            <person name="Magnuson J."/>
            <person name="Mondo S."/>
            <person name="Nolan M."/>
            <person name="Ohm R."/>
            <person name="Pangilinan J."/>
            <person name="Park H.-J."/>
            <person name="Ramirez L."/>
            <person name="Alfaro M."/>
            <person name="Sun H."/>
            <person name="Tritt A."/>
            <person name="Yoshinaga Y."/>
            <person name="Zwiers L.-H."/>
            <person name="Turgeon B."/>
            <person name="Goodwin S."/>
            <person name="Spatafora J."/>
            <person name="Crous P."/>
            <person name="Grigoriev I."/>
        </authorList>
    </citation>
    <scope>NUCLEOTIDE SEQUENCE</scope>
    <source>
        <strain evidence="11">CBS 130266</strain>
    </source>
</reference>
<comment type="similarity">
    <text evidence="8">Belongs to the exosome component 10/RRP6 family.</text>
</comment>
<feature type="compositionally biased region" description="Polar residues" evidence="9">
    <location>
        <begin position="621"/>
        <end position="635"/>
    </location>
</feature>
<gene>
    <name evidence="11" type="ORF">EJ08DRAFT_657797</name>
</gene>
<protein>
    <recommendedName>
        <fullName evidence="10">HRDC domain-containing protein</fullName>
    </recommendedName>
</protein>
<dbReference type="GO" id="GO:0000166">
    <property type="term" value="F:nucleotide binding"/>
    <property type="evidence" value="ECO:0007669"/>
    <property type="project" value="InterPro"/>
</dbReference>
<feature type="compositionally biased region" description="Basic and acidic residues" evidence="9">
    <location>
        <begin position="756"/>
        <end position="765"/>
    </location>
</feature>
<dbReference type="GO" id="GO:0000175">
    <property type="term" value="F:3'-5'-RNA exonuclease activity"/>
    <property type="evidence" value="ECO:0007669"/>
    <property type="project" value="InterPro"/>
</dbReference>
<dbReference type="InterPro" id="IPR044876">
    <property type="entry name" value="HRDC_dom_sf"/>
</dbReference>